<keyword evidence="6" id="KW-0256">Endoplasmic reticulum</keyword>
<keyword evidence="7 11" id="KW-1133">Transmembrane helix</keyword>
<dbReference type="Pfam" id="PF02517">
    <property type="entry name" value="Rce1-like"/>
    <property type="match status" value="1"/>
</dbReference>
<feature type="transmembrane region" description="Helical" evidence="11">
    <location>
        <begin position="29"/>
        <end position="48"/>
    </location>
</feature>
<dbReference type="InterPro" id="IPR039731">
    <property type="entry name" value="Rce1"/>
</dbReference>
<comment type="similarity">
    <text evidence="2">Belongs to the peptidase U48 family.</text>
</comment>
<evidence type="ECO:0000256" key="5">
    <source>
        <dbReference type="ARBA" id="ARBA00022801"/>
    </source>
</evidence>
<evidence type="ECO:0000256" key="6">
    <source>
        <dbReference type="ARBA" id="ARBA00022824"/>
    </source>
</evidence>
<gene>
    <name evidence="13" type="ORF">EPUS_08375</name>
</gene>
<dbReference type="OMA" id="HSFCNWC"/>
<keyword evidence="5" id="KW-0378">Hydrolase</keyword>
<dbReference type="Proteomes" id="UP000019373">
    <property type="component" value="Unassembled WGS sequence"/>
</dbReference>
<protein>
    <recommendedName>
        <fullName evidence="10">intramembrane prenyl-peptidase Rce1</fullName>
        <ecNumber evidence="10">3.4.26.1</ecNumber>
    </recommendedName>
</protein>
<feature type="domain" description="CAAX prenyl protease 2/Lysostaphin resistance protein A-like" evidence="12">
    <location>
        <begin position="167"/>
        <end position="270"/>
    </location>
</feature>
<comment type="catalytic activity">
    <reaction evidence="9">
        <text>Hydrolyzes the peptide bond -P2-(S-farnesyl or geranylgeranyl)C-P1'-P2'-P3'-COOH where P1' and P2' are amino acids with aliphatic sidechains and P3' is any C-terminal residue.</text>
        <dbReference type="EC" id="3.4.26.1"/>
    </reaction>
</comment>
<evidence type="ECO:0000256" key="4">
    <source>
        <dbReference type="ARBA" id="ARBA00022692"/>
    </source>
</evidence>
<evidence type="ECO:0000256" key="11">
    <source>
        <dbReference type="SAM" id="Phobius"/>
    </source>
</evidence>
<dbReference type="GO" id="GO:0005789">
    <property type="term" value="C:endoplasmic reticulum membrane"/>
    <property type="evidence" value="ECO:0007669"/>
    <property type="project" value="UniProtKB-SubCell"/>
</dbReference>
<dbReference type="AlphaFoldDB" id="U1GL35"/>
<evidence type="ECO:0000256" key="10">
    <source>
        <dbReference type="ARBA" id="ARBA00049729"/>
    </source>
</evidence>
<feature type="transmembrane region" description="Helical" evidence="11">
    <location>
        <begin position="118"/>
        <end position="138"/>
    </location>
</feature>
<accession>U1GL35</accession>
<evidence type="ECO:0000259" key="12">
    <source>
        <dbReference type="Pfam" id="PF02517"/>
    </source>
</evidence>
<sequence>MPPTNLLNRLKRYYDANSEKDLPIVSPSIAASLSTLFTLVYVLPFYLFPSTRPSPNLNRDAPTVIRARIRTVSFACFISTLSTIYLIHYQSTKTANSDNFVSLETLHLLGYWPLFQNFTTSLLDPLLLTSILFLGPLFEKLVVQQSYRHWLTGPASLPTTLRSSTGFRNYVAGPITEEILFRSVIIPLHLLARISPTKIVFLTPLYFGIAHVHHFYEFTLTHPYMSTLPALLRSLFQFTYTTLFGWYAAFVYLRTGSLITVILMHSLCNWCGLPRFWGRVAAGEPIGPPPGFVRVEGSGKDDDETDVDAIHVGGASQVPGLAWTVAYYLLLSIGVYGFKAGLWRLTESSNALASFGET</sequence>
<evidence type="ECO:0000256" key="1">
    <source>
        <dbReference type="ARBA" id="ARBA00004477"/>
    </source>
</evidence>
<organism evidence="13 14">
    <name type="scientific">Endocarpon pusillum (strain Z07020 / HMAS-L-300199)</name>
    <name type="common">Lichen-forming fungus</name>
    <dbReference type="NCBI Taxonomy" id="1263415"/>
    <lineage>
        <taxon>Eukaryota</taxon>
        <taxon>Fungi</taxon>
        <taxon>Dikarya</taxon>
        <taxon>Ascomycota</taxon>
        <taxon>Pezizomycotina</taxon>
        <taxon>Eurotiomycetes</taxon>
        <taxon>Chaetothyriomycetidae</taxon>
        <taxon>Verrucariales</taxon>
        <taxon>Verrucariaceae</taxon>
        <taxon>Endocarpon</taxon>
    </lineage>
</organism>
<dbReference type="PANTHER" id="PTHR13046">
    <property type="entry name" value="PROTEASE U48 CAAX PRENYL PROTEASE RCE1"/>
    <property type="match status" value="1"/>
</dbReference>
<dbReference type="eggNOG" id="KOG4130">
    <property type="taxonomic scope" value="Eukaryota"/>
</dbReference>
<comment type="subcellular location">
    <subcellularLocation>
        <location evidence="1">Endoplasmic reticulum membrane</location>
        <topology evidence="1">Multi-pass membrane protein</topology>
    </subcellularLocation>
</comment>
<dbReference type="EC" id="3.4.26.1" evidence="10"/>
<keyword evidence="14" id="KW-1185">Reference proteome</keyword>
<dbReference type="HOGENOM" id="CLU_049909_1_1_1"/>
<name>U1GL35_ENDPU</name>
<evidence type="ECO:0000256" key="8">
    <source>
        <dbReference type="ARBA" id="ARBA00023136"/>
    </source>
</evidence>
<feature type="transmembrane region" description="Helical" evidence="11">
    <location>
        <begin position="69"/>
        <end position="88"/>
    </location>
</feature>
<dbReference type="GeneID" id="19243225"/>
<dbReference type="EMBL" id="KE721013">
    <property type="protein sequence ID" value="ERF72928.1"/>
    <property type="molecule type" value="Genomic_DNA"/>
</dbReference>
<dbReference type="PANTHER" id="PTHR13046:SF0">
    <property type="entry name" value="CAAX PRENYL PROTEASE 2"/>
    <property type="match status" value="1"/>
</dbReference>
<reference evidence="14" key="1">
    <citation type="journal article" date="2014" name="BMC Genomics">
        <title>Genome characteristics reveal the impact of lichenization on lichen-forming fungus Endocarpon pusillum Hedwig (Verrucariales, Ascomycota).</title>
        <authorList>
            <person name="Wang Y.-Y."/>
            <person name="Liu B."/>
            <person name="Zhang X.-Y."/>
            <person name="Zhou Q.-M."/>
            <person name="Zhang T."/>
            <person name="Li H."/>
            <person name="Yu Y.-F."/>
            <person name="Zhang X.-L."/>
            <person name="Hao X.-Y."/>
            <person name="Wang M."/>
            <person name="Wang L."/>
            <person name="Wei J.-C."/>
        </authorList>
    </citation>
    <scope>NUCLEOTIDE SEQUENCE [LARGE SCALE GENOMIC DNA]</scope>
    <source>
        <strain evidence="14">Z07020 / HMAS-L-300199</strain>
    </source>
</reference>
<evidence type="ECO:0000313" key="14">
    <source>
        <dbReference type="Proteomes" id="UP000019373"/>
    </source>
</evidence>
<evidence type="ECO:0000313" key="13">
    <source>
        <dbReference type="EMBL" id="ERF72928.1"/>
    </source>
</evidence>
<evidence type="ECO:0000256" key="2">
    <source>
        <dbReference type="ARBA" id="ARBA00006897"/>
    </source>
</evidence>
<evidence type="ECO:0000256" key="9">
    <source>
        <dbReference type="ARBA" id="ARBA00047280"/>
    </source>
</evidence>
<evidence type="ECO:0000256" key="3">
    <source>
        <dbReference type="ARBA" id="ARBA00022670"/>
    </source>
</evidence>
<dbReference type="InterPro" id="IPR003675">
    <property type="entry name" value="Rce1/LyrA-like_dom"/>
</dbReference>
<keyword evidence="8 11" id="KW-0472">Membrane</keyword>
<dbReference type="GO" id="GO:0071586">
    <property type="term" value="P:CAAX-box protein processing"/>
    <property type="evidence" value="ECO:0007669"/>
    <property type="project" value="InterPro"/>
</dbReference>
<evidence type="ECO:0000256" key="7">
    <source>
        <dbReference type="ARBA" id="ARBA00022989"/>
    </source>
</evidence>
<dbReference type="OrthoDB" id="271604at2759"/>
<dbReference type="GO" id="GO:0004222">
    <property type="term" value="F:metalloendopeptidase activity"/>
    <property type="evidence" value="ECO:0007669"/>
    <property type="project" value="InterPro"/>
</dbReference>
<keyword evidence="3" id="KW-0645">Protease</keyword>
<keyword evidence="4 11" id="KW-0812">Transmembrane</keyword>
<proteinExistence type="inferred from homology"/>
<dbReference type="RefSeq" id="XP_007801440.1">
    <property type="nucleotide sequence ID" value="XM_007803249.1"/>
</dbReference>